<protein>
    <recommendedName>
        <fullName evidence="3">DUF1579 domain-containing protein</fullName>
    </recommendedName>
</protein>
<reference evidence="1 2" key="1">
    <citation type="submission" date="2016-08" db="EMBL/GenBank/DDBJ databases">
        <authorList>
            <person name="Seilhamer J.J."/>
        </authorList>
    </citation>
    <scope>NUCLEOTIDE SEQUENCE [LARGE SCALE GENOMIC DNA]</scope>
    <source>
        <strain evidence="1 2">DX4</strain>
    </source>
</reference>
<dbReference type="RefSeq" id="WP_069380163.1">
    <property type="nucleotide sequence ID" value="NZ_CP017141.1"/>
</dbReference>
<accession>A0A1D7QIJ8</accession>
<dbReference type="Proteomes" id="UP000094313">
    <property type="component" value="Chromosome"/>
</dbReference>
<proteinExistence type="predicted"/>
<name>A0A1D7QIJ8_9SPHI</name>
<evidence type="ECO:0000313" key="1">
    <source>
        <dbReference type="EMBL" id="AOM78498.1"/>
    </source>
</evidence>
<dbReference type="Pfam" id="PF07617">
    <property type="entry name" value="DUF1579"/>
    <property type="match status" value="1"/>
</dbReference>
<sequence>MKTPITKPGIMQQRLNVLAGKWNTTGHTIANTDQPSLECVATDIYEWLPGGFFLMHRVDARLGEDRLQFTEIIGYDALEKSFFIQTYDHKGKTERSRMNLNHGILEIKGANERFSGTINTQGNIISGSWERLIADSTWQPYMEIKLTKVGHFS</sequence>
<gene>
    <name evidence="1" type="ORF">BFS30_15720</name>
</gene>
<evidence type="ECO:0008006" key="3">
    <source>
        <dbReference type="Google" id="ProtNLM"/>
    </source>
</evidence>
<dbReference type="OrthoDB" id="8481162at2"/>
<dbReference type="AlphaFoldDB" id="A0A1D7QIJ8"/>
<dbReference type="EMBL" id="CP017141">
    <property type="protein sequence ID" value="AOM78498.1"/>
    <property type="molecule type" value="Genomic_DNA"/>
</dbReference>
<dbReference type="KEGG" id="psty:BFS30_15720"/>
<evidence type="ECO:0000313" key="2">
    <source>
        <dbReference type="Proteomes" id="UP000094313"/>
    </source>
</evidence>
<organism evidence="1 2">
    <name type="scientific">Pedobacter steynii</name>
    <dbReference type="NCBI Taxonomy" id="430522"/>
    <lineage>
        <taxon>Bacteria</taxon>
        <taxon>Pseudomonadati</taxon>
        <taxon>Bacteroidota</taxon>
        <taxon>Sphingobacteriia</taxon>
        <taxon>Sphingobacteriales</taxon>
        <taxon>Sphingobacteriaceae</taxon>
        <taxon>Pedobacter</taxon>
    </lineage>
</organism>
<keyword evidence="2" id="KW-1185">Reference proteome</keyword>
<dbReference type="InterPro" id="IPR011473">
    <property type="entry name" value="DUF1579"/>
</dbReference>